<feature type="compositionally biased region" description="Polar residues" evidence="2">
    <location>
        <begin position="1"/>
        <end position="17"/>
    </location>
</feature>
<feature type="domain" description="SLH" evidence="3">
    <location>
        <begin position="733"/>
        <end position="799"/>
    </location>
</feature>
<dbReference type="Pfam" id="PF00395">
    <property type="entry name" value="SLH"/>
    <property type="match status" value="2"/>
</dbReference>
<dbReference type="GO" id="GO:0030313">
    <property type="term" value="C:cell envelope"/>
    <property type="evidence" value="ECO:0007669"/>
    <property type="project" value="UniProtKB-SubCell"/>
</dbReference>
<dbReference type="Gene3D" id="2.60.40.4270">
    <property type="entry name" value="Listeria-Bacteroides repeat domain"/>
    <property type="match status" value="1"/>
</dbReference>
<accession>A0A5M9ZFZ1</accession>
<feature type="domain" description="SLH" evidence="3">
    <location>
        <begin position="672"/>
        <end position="732"/>
    </location>
</feature>
<proteinExistence type="predicted"/>
<dbReference type="Proteomes" id="UP000410049">
    <property type="component" value="Unassembled WGS sequence"/>
</dbReference>
<sequence>MTPINQPSSSDTANKPTHTAPVSLEERFQNMTGNTKVWRAPLAGLASVAMIATMGVAASTANAVTPQYPDVKVTLDANGGKIDGKDSITVTDAHTTNVDGVDYADGVFDLYNTYGTDARLKWGANGTANRYFSGWYTSPDAGGQAVDPNEPLQDGTTLYAHWSTDAVYSDESEEAVYLNTNGAVQYDTKQYGATANTNGSDGASQVIQPASKGWSIRLQECDQVAAWQAPSADVQDGQYFDGKQWSADIASLQGGQSATPVTEEGTVVTFDTAPYVLFKDGVQTSETKFDVKRGDTLTSSEFQAVTLGADHNLATVWSVTYGTGSKSEDFVFGETALKSDSNAATLKVLNGEKSTQYALHQNGKSSEVARSYFVKRGSSFKDTFSKDAPDAPTRHNTTFLGWYKLDDSGTPAAAGYLNTLFFDANMVSNENDDTTPWGDADADDYDFSQKTTESGPAVVDIFAGYKADAKFATIELDPNYPGSQIQTVKIYEGKTVGEQLPTVTRDGYTLKEWKSNQGYVLPLDWKVNFSASDASSKIHNTRYVAQWTADSKYGKYGLLYNLKRGYSYVKKSHGKIVKTQDVDKDFDGTWDATAPTGFEAKYQLLKPEGFTDASWKQFNTTRDTVVKELIKELGLKKSATIDVVYNAVASRLSAEKADEFNAAFAGKLAPETDYPDVNYDDYGTHSDDIQYLTTKGIVKGYQDGTFGYGAPLARVDYIVWLYRAAGSPAVDSQAPFSDVNATTVPNKDFRDAIAWAAANKITTGYADGTFAPYATLNRQDAAAFLYRASGSPKFQENGVNAKFSDVTAGDTANHSKEVLWAASEGIAKGYYGTVTYFGGYNTLVRQDAAAFLARTLRAGYIAK</sequence>
<reference evidence="4 5" key="1">
    <citation type="journal article" date="2019" name="Syst. Appl. Microbiol.">
        <title>Characterization of Bifidobacterium species in feaces of the Egyptian fruit bat: Description of B. vespertilionis sp. nov. and B. rousetti sp. nov.</title>
        <authorList>
            <person name="Modesto M."/>
            <person name="Satti M."/>
            <person name="Watanabe K."/>
            <person name="Puglisi E."/>
            <person name="Morelli L."/>
            <person name="Huang C.-H."/>
            <person name="Liou J.-S."/>
            <person name="Miyashita M."/>
            <person name="Tamura T."/>
            <person name="Saito S."/>
            <person name="Mori K."/>
            <person name="Huang L."/>
            <person name="Sciavilla P."/>
            <person name="Sandri C."/>
            <person name="Spiezio C."/>
            <person name="Vitali F."/>
            <person name="Cavalieri D."/>
            <person name="Perpetuini G."/>
            <person name="Tofalo R."/>
            <person name="Bonetti A."/>
            <person name="Arita M."/>
            <person name="Mattarelli P."/>
        </authorList>
    </citation>
    <scope>NUCLEOTIDE SEQUENCE [LARGE SCALE GENOMIC DNA]</scope>
    <source>
        <strain evidence="4 5">RST17</strain>
    </source>
</reference>
<evidence type="ECO:0000259" key="3">
    <source>
        <dbReference type="PROSITE" id="PS51272"/>
    </source>
</evidence>
<evidence type="ECO:0000313" key="4">
    <source>
        <dbReference type="EMBL" id="KAA8825461.1"/>
    </source>
</evidence>
<evidence type="ECO:0000313" key="5">
    <source>
        <dbReference type="Proteomes" id="UP000410049"/>
    </source>
</evidence>
<evidence type="ECO:0000256" key="1">
    <source>
        <dbReference type="ARBA" id="ARBA00004196"/>
    </source>
</evidence>
<evidence type="ECO:0000256" key="2">
    <source>
        <dbReference type="SAM" id="MobiDB-lite"/>
    </source>
</evidence>
<dbReference type="AlphaFoldDB" id="A0A5M9ZFZ1"/>
<dbReference type="InterPro" id="IPR001119">
    <property type="entry name" value="SLH_dom"/>
</dbReference>
<protein>
    <submittedName>
        <fullName evidence="4">S-layer homology domain-containing protein</fullName>
    </submittedName>
</protein>
<dbReference type="Pfam" id="PF09479">
    <property type="entry name" value="Flg_new"/>
    <property type="match status" value="3"/>
</dbReference>
<feature type="domain" description="SLH" evidence="3">
    <location>
        <begin position="800"/>
        <end position="863"/>
    </location>
</feature>
<comment type="subcellular location">
    <subcellularLocation>
        <location evidence="1">Cell envelope</location>
    </subcellularLocation>
</comment>
<dbReference type="InterPro" id="IPR013378">
    <property type="entry name" value="InlB-like_B-rpt"/>
</dbReference>
<feature type="region of interest" description="Disordered" evidence="2">
    <location>
        <begin position="1"/>
        <end position="21"/>
    </location>
</feature>
<dbReference type="EMBL" id="RZUH01000016">
    <property type="protein sequence ID" value="KAA8825461.1"/>
    <property type="molecule type" value="Genomic_DNA"/>
</dbReference>
<name>A0A5M9ZFZ1_9BIFI</name>
<organism evidence="4 5">
    <name type="scientific">Bifidobacterium myosotis</name>
    <dbReference type="NCBI Taxonomy" id="1630166"/>
    <lineage>
        <taxon>Bacteria</taxon>
        <taxon>Bacillati</taxon>
        <taxon>Actinomycetota</taxon>
        <taxon>Actinomycetes</taxon>
        <taxon>Bifidobacteriales</taxon>
        <taxon>Bifidobacteriaceae</taxon>
        <taxon>Bifidobacterium</taxon>
    </lineage>
</organism>
<dbReference type="InterPro" id="IPR042229">
    <property type="entry name" value="Listeria/Bacterioides_rpt_sf"/>
</dbReference>
<gene>
    <name evidence="4" type="ORF">EMO91_12305</name>
</gene>
<comment type="caution">
    <text evidence="4">The sequence shown here is derived from an EMBL/GenBank/DDBJ whole genome shotgun (WGS) entry which is preliminary data.</text>
</comment>
<dbReference type="PROSITE" id="PS51272">
    <property type="entry name" value="SLH"/>
    <property type="match status" value="3"/>
</dbReference>